<evidence type="ECO:0000313" key="4">
    <source>
        <dbReference type="EMBL" id="KAK7232203.1"/>
    </source>
</evidence>
<evidence type="ECO:0000256" key="2">
    <source>
        <dbReference type="SAM" id="Phobius"/>
    </source>
</evidence>
<proteinExistence type="predicted"/>
<dbReference type="EMBL" id="JBBJCI010000370">
    <property type="protein sequence ID" value="KAK7232203.1"/>
    <property type="molecule type" value="Genomic_DNA"/>
</dbReference>
<keyword evidence="5" id="KW-1185">Reference proteome</keyword>
<dbReference type="PANTHER" id="PTHR47823">
    <property type="entry name" value="ION_TRANS DOMAIN-CONTAINING PROTEIN"/>
    <property type="match status" value="1"/>
</dbReference>
<dbReference type="SUPFAM" id="SSF81324">
    <property type="entry name" value="Voltage-gated potassium channels"/>
    <property type="match status" value="1"/>
</dbReference>
<dbReference type="PANTHER" id="PTHR47823:SF9">
    <property type="entry name" value="CHROMOSOME UNDETERMINED SCAFFOLD_10, WHOLE GENOME SHOTGUN SEQUENCE"/>
    <property type="match status" value="1"/>
</dbReference>
<accession>A0ABR1FJU9</accession>
<keyword evidence="2" id="KW-1133">Transmembrane helix</keyword>
<feature type="domain" description="Potassium channel" evidence="3">
    <location>
        <begin position="4"/>
        <end position="55"/>
    </location>
</feature>
<reference evidence="4 5" key="1">
    <citation type="submission" date="2024-03" db="EMBL/GenBank/DDBJ databases">
        <title>Aureococcus anophagefferens CCMP1851 and Kratosvirus quantuckense: Draft genome of a second virus-susceptible host strain in the model system.</title>
        <authorList>
            <person name="Chase E."/>
            <person name="Truchon A.R."/>
            <person name="Schepens W."/>
            <person name="Wilhelm S.W."/>
        </authorList>
    </citation>
    <scope>NUCLEOTIDE SEQUENCE [LARGE SCALE GENOMIC DNA]</scope>
    <source>
        <strain evidence="4 5">CCMP1851</strain>
    </source>
</reference>
<evidence type="ECO:0000259" key="3">
    <source>
        <dbReference type="Pfam" id="PF07885"/>
    </source>
</evidence>
<comment type="caution">
    <text evidence="4">The sequence shown here is derived from an EMBL/GenBank/DDBJ whole genome shotgun (WGS) entry which is preliminary data.</text>
</comment>
<dbReference type="Proteomes" id="UP001363151">
    <property type="component" value="Unassembled WGS sequence"/>
</dbReference>
<keyword evidence="2" id="KW-0812">Transmembrane</keyword>
<feature type="region of interest" description="Disordered" evidence="1">
    <location>
        <begin position="171"/>
        <end position="194"/>
    </location>
</feature>
<protein>
    <submittedName>
        <fullName evidence="4">Ion channel</fullName>
    </submittedName>
</protein>
<dbReference type="InterPro" id="IPR013099">
    <property type="entry name" value="K_chnl_dom"/>
</dbReference>
<name>A0ABR1FJU9_AURAN</name>
<sequence>MPHRYIAALYFSVYTLTSIGYGDITATNPTEFCVATFFIFFGSFFWAYTIGSFCATLATMDIYEVQWKQTMDEMNEMMSDRNFDQDLRRALPHADFFAILDQGYPEENKAVRLAQTFYRIKACFLRHVADYTSVERLRNLRSICERWTGDISVAVYVEDAVEERRMAPTVDAVTPLPKGRDRVRPRGGADEERP</sequence>
<evidence type="ECO:0000313" key="5">
    <source>
        <dbReference type="Proteomes" id="UP001363151"/>
    </source>
</evidence>
<gene>
    <name evidence="4" type="ORF">SO694_00030052</name>
</gene>
<organism evidence="4 5">
    <name type="scientific">Aureococcus anophagefferens</name>
    <name type="common">Harmful bloom alga</name>
    <dbReference type="NCBI Taxonomy" id="44056"/>
    <lineage>
        <taxon>Eukaryota</taxon>
        <taxon>Sar</taxon>
        <taxon>Stramenopiles</taxon>
        <taxon>Ochrophyta</taxon>
        <taxon>Pelagophyceae</taxon>
        <taxon>Pelagomonadales</taxon>
        <taxon>Pelagomonadaceae</taxon>
        <taxon>Aureococcus</taxon>
    </lineage>
</organism>
<feature type="compositionally biased region" description="Basic and acidic residues" evidence="1">
    <location>
        <begin position="178"/>
        <end position="194"/>
    </location>
</feature>
<feature type="transmembrane region" description="Helical" evidence="2">
    <location>
        <begin position="38"/>
        <end position="58"/>
    </location>
</feature>
<dbReference type="Gene3D" id="1.10.287.70">
    <property type="match status" value="1"/>
</dbReference>
<dbReference type="Pfam" id="PF07885">
    <property type="entry name" value="Ion_trans_2"/>
    <property type="match status" value="1"/>
</dbReference>
<keyword evidence="2" id="KW-0472">Membrane</keyword>
<evidence type="ECO:0000256" key="1">
    <source>
        <dbReference type="SAM" id="MobiDB-lite"/>
    </source>
</evidence>